<evidence type="ECO:0000256" key="3">
    <source>
        <dbReference type="SAM" id="SignalP"/>
    </source>
</evidence>
<proteinExistence type="predicted"/>
<dbReference type="InterPro" id="IPR015915">
    <property type="entry name" value="Kelch-typ_b-propeller"/>
</dbReference>
<comment type="caution">
    <text evidence="4">The sequence shown here is derived from an EMBL/GenBank/DDBJ whole genome shotgun (WGS) entry which is preliminary data.</text>
</comment>
<sequence length="600" mass="64113">MIRRCVVLLFCLASFLAHAHHTALHDREDSDPVPAGGEYWAGPALSGSWFDPARNGEGFVLEVLADGSAVVVWFTYPAAGEPGEQAWLIGQGGRLAGNRIRFDLVTRTRGGVWGDAFDPARIENVPWGTLEFEFHSCTSATVRYAGTPAYGSGTFELSRLTELDELRCDGARATTPNGARSLAGLRSKSGPWFVATRSGEGWFVEELAGGVTVVYWFTYDPQGNQAWTVGAGVRDGERLVVDQQTITRGTRFGSGFDPAAVQRTRWGSIEFTFTECNKADFRYASVLPGYDANARTATRLGMLASAPCIDGTPQLRRSGTWTEVAATPAPGQSEHAATVLDGKIYALGGYGDGNGFKRYDPAANQWTELPDLPSGRHHLAAFAIDGGVYFVGGDAIGSAGQDVSAYRYDVATNAWEPRPEMSFTFGSQAAVMHGRAYVGAGDGSVEEYDPRARSKRRIEAPNLTERDHAQVVAFLGELWVIGGRSPETDTVAIYDPAAQRWRAGPRMGNTRGGFAAAVVGDQIVVGGGELINITPFRLEPTVEVIVAGGDRWAFAPNLPVPVHGVAGAAANGRFYAISGSTSAGSRFGATGRVFAIELVP</sequence>
<keyword evidence="1" id="KW-0880">Kelch repeat</keyword>
<dbReference type="Pfam" id="PF01344">
    <property type="entry name" value="Kelch_1"/>
    <property type="match status" value="2"/>
</dbReference>
<dbReference type="SUPFAM" id="SSF117281">
    <property type="entry name" value="Kelch motif"/>
    <property type="match status" value="2"/>
</dbReference>
<evidence type="ECO:0000256" key="1">
    <source>
        <dbReference type="ARBA" id="ARBA00022441"/>
    </source>
</evidence>
<organism evidence="4 5">
    <name type="scientific">Tahibacter soli</name>
    <dbReference type="NCBI Taxonomy" id="2983605"/>
    <lineage>
        <taxon>Bacteria</taxon>
        <taxon>Pseudomonadati</taxon>
        <taxon>Pseudomonadota</taxon>
        <taxon>Gammaproteobacteria</taxon>
        <taxon>Lysobacterales</taxon>
        <taxon>Rhodanobacteraceae</taxon>
        <taxon>Tahibacter</taxon>
    </lineage>
</organism>
<dbReference type="Gene3D" id="2.120.10.80">
    <property type="entry name" value="Kelch-type beta propeller"/>
    <property type="match status" value="2"/>
</dbReference>
<dbReference type="AlphaFoldDB" id="A0A9X4BKH8"/>
<gene>
    <name evidence="4" type="ORF">OD750_024740</name>
</gene>
<dbReference type="SMART" id="SM00612">
    <property type="entry name" value="Kelch"/>
    <property type="match status" value="3"/>
</dbReference>
<accession>A0A9X4BKH8</accession>
<keyword evidence="2" id="KW-0677">Repeat</keyword>
<dbReference type="RefSeq" id="WP_263541296.1">
    <property type="nucleotide sequence ID" value="NZ_JAOVZO020000020.1"/>
</dbReference>
<name>A0A9X4BKH8_9GAMM</name>
<dbReference type="Proteomes" id="UP001139971">
    <property type="component" value="Unassembled WGS sequence"/>
</dbReference>
<dbReference type="PANTHER" id="PTHR45632">
    <property type="entry name" value="LD33804P"/>
    <property type="match status" value="1"/>
</dbReference>
<evidence type="ECO:0000313" key="4">
    <source>
        <dbReference type="EMBL" id="MDC8015748.1"/>
    </source>
</evidence>
<protein>
    <submittedName>
        <fullName evidence="4">Kelch repeat-containing protein</fullName>
    </submittedName>
</protein>
<keyword evidence="5" id="KW-1185">Reference proteome</keyword>
<dbReference type="InterPro" id="IPR006652">
    <property type="entry name" value="Kelch_1"/>
</dbReference>
<dbReference type="EMBL" id="JAOVZO020000020">
    <property type="protein sequence ID" value="MDC8015748.1"/>
    <property type="molecule type" value="Genomic_DNA"/>
</dbReference>
<evidence type="ECO:0000256" key="2">
    <source>
        <dbReference type="ARBA" id="ARBA00022737"/>
    </source>
</evidence>
<reference evidence="4" key="1">
    <citation type="submission" date="2023-02" db="EMBL/GenBank/DDBJ databases">
        <title>Tahibacter soli sp. nov. isolated from soil.</title>
        <authorList>
            <person name="Baek J.H."/>
            <person name="Lee J.K."/>
            <person name="Choi D.G."/>
            <person name="Jeon C.O."/>
        </authorList>
    </citation>
    <scope>NUCLEOTIDE SEQUENCE</scope>
    <source>
        <strain evidence="4">BL</strain>
    </source>
</reference>
<dbReference type="PANTHER" id="PTHR45632:SF3">
    <property type="entry name" value="KELCH-LIKE PROTEIN 32"/>
    <property type="match status" value="1"/>
</dbReference>
<feature type="chain" id="PRO_5040965348" evidence="3">
    <location>
        <begin position="20"/>
        <end position="600"/>
    </location>
</feature>
<keyword evidence="3" id="KW-0732">Signal</keyword>
<evidence type="ECO:0000313" key="5">
    <source>
        <dbReference type="Proteomes" id="UP001139971"/>
    </source>
</evidence>
<feature type="signal peptide" evidence="3">
    <location>
        <begin position="1"/>
        <end position="19"/>
    </location>
</feature>